<dbReference type="EMBL" id="LQPR01000021">
    <property type="protein sequence ID" value="ORW72887.1"/>
    <property type="molecule type" value="Genomic_DNA"/>
</dbReference>
<evidence type="ECO:0000256" key="6">
    <source>
        <dbReference type="RuleBase" id="RU003345"/>
    </source>
</evidence>
<dbReference type="Proteomes" id="UP000193387">
    <property type="component" value="Unassembled WGS sequence"/>
</dbReference>
<dbReference type="Pfam" id="PF00171">
    <property type="entry name" value="Aldedh"/>
    <property type="match status" value="1"/>
</dbReference>
<keyword evidence="2 6" id="KW-0560">Oxidoreductase</keyword>
<dbReference type="PROSITE" id="PS00687">
    <property type="entry name" value="ALDEHYDE_DEHYDR_GLU"/>
    <property type="match status" value="1"/>
</dbReference>
<dbReference type="InterPro" id="IPR016160">
    <property type="entry name" value="Ald_DH_CS_CYS"/>
</dbReference>
<dbReference type="InterPro" id="IPR016161">
    <property type="entry name" value="Ald_DH/histidinol_DH"/>
</dbReference>
<evidence type="ECO:0000256" key="1">
    <source>
        <dbReference type="ARBA" id="ARBA00009986"/>
    </source>
</evidence>
<dbReference type="Gene3D" id="3.40.605.10">
    <property type="entry name" value="Aldehyde Dehydrogenase, Chain A, domain 1"/>
    <property type="match status" value="1"/>
</dbReference>
<dbReference type="InterPro" id="IPR016162">
    <property type="entry name" value="Ald_DH_N"/>
</dbReference>
<dbReference type="CDD" id="cd07139">
    <property type="entry name" value="ALDH_AldA-Rv0768"/>
    <property type="match status" value="1"/>
</dbReference>
<evidence type="ECO:0000256" key="4">
    <source>
        <dbReference type="ARBA" id="ARBA00049194"/>
    </source>
</evidence>
<name>A0AAJ3TW06_9MYCO</name>
<protein>
    <recommendedName>
        <fullName evidence="3">aldehyde dehydrogenase (NAD(+))</fullName>
        <ecNumber evidence="3">1.2.1.3</ecNumber>
    </recommendedName>
</protein>
<evidence type="ECO:0000256" key="3">
    <source>
        <dbReference type="ARBA" id="ARBA00024226"/>
    </source>
</evidence>
<comment type="catalytic activity">
    <reaction evidence="4">
        <text>an aldehyde + NAD(+) + H2O = a carboxylate + NADH + 2 H(+)</text>
        <dbReference type="Rhea" id="RHEA:16185"/>
        <dbReference type="ChEBI" id="CHEBI:15377"/>
        <dbReference type="ChEBI" id="CHEBI:15378"/>
        <dbReference type="ChEBI" id="CHEBI:17478"/>
        <dbReference type="ChEBI" id="CHEBI:29067"/>
        <dbReference type="ChEBI" id="CHEBI:57540"/>
        <dbReference type="ChEBI" id="CHEBI:57945"/>
        <dbReference type="EC" id="1.2.1.3"/>
    </reaction>
</comment>
<feature type="active site" evidence="5">
    <location>
        <position position="265"/>
    </location>
</feature>
<keyword evidence="9" id="KW-1185">Reference proteome</keyword>
<evidence type="ECO:0000313" key="8">
    <source>
        <dbReference type="EMBL" id="ORW72887.1"/>
    </source>
</evidence>
<reference evidence="8 9" key="1">
    <citation type="submission" date="2016-01" db="EMBL/GenBank/DDBJ databases">
        <title>The new phylogeny of the genus Mycobacterium.</title>
        <authorList>
            <person name="Tarcisio F."/>
            <person name="Conor M."/>
            <person name="Antonella G."/>
            <person name="Elisabetta G."/>
            <person name="Giulia F.S."/>
            <person name="Sara T."/>
            <person name="Anna F."/>
            <person name="Clotilde B."/>
            <person name="Roberto B."/>
            <person name="Veronica D.S."/>
            <person name="Fabio R."/>
            <person name="Monica P."/>
            <person name="Olivier J."/>
            <person name="Enrico T."/>
            <person name="Nicola S."/>
        </authorList>
    </citation>
    <scope>NUCLEOTIDE SEQUENCE [LARGE SCALE GENOMIC DNA]</scope>
    <source>
        <strain evidence="8 9">DSM 44616</strain>
    </source>
</reference>
<evidence type="ECO:0000259" key="7">
    <source>
        <dbReference type="Pfam" id="PF00171"/>
    </source>
</evidence>
<sequence>MQPRARRLATEGRTLHVHKELFVGGRWVSPSTNDTIEVISPHNLETIGRVPAAGEADVDAAVAAARTSFDSGVWSRLPVDERISVIRRLHDLYVARLDEIVELQCHEIGSPITFSRAVTGPAPVLTLATFLDNAKRVPWEEIRPGVTGLDIIVRREAVGVVAIIVPWNAPQFTLIAKLAPALITGCSVVIKPSPETPLDSNIVAELTAEAGIPEGVVSVLPAGRDVGQYLVSHPGVDKVAFTGSTAAGRRIAAICGEQLKRCSLELGGKSAAIILEDADLAATAAGLEYASLANSGQACIAQTRILAPRSRYDETVEAVAAMMSAQVVGDPFDPNTQIGPMVSARQQQRVNGYIRLGEKEGARLVTGGAHPVTSQERGWYVRPTLFADVDNSMRIAREEIFGPVLVVIPYGDEAEAVRIANDSDYGLAGSVWTSDTDHGIDIGRQIRTGTFSVNQYWLDINAPFGGFKASGIGREMGIEGFNAYIEYKSIAPAPPLPA</sequence>
<dbReference type="FunFam" id="3.40.309.10:FF:000012">
    <property type="entry name" value="Betaine aldehyde dehydrogenase"/>
    <property type="match status" value="1"/>
</dbReference>
<dbReference type="InterPro" id="IPR016163">
    <property type="entry name" value="Ald_DH_C"/>
</dbReference>
<dbReference type="EC" id="1.2.1.3" evidence="3"/>
<feature type="domain" description="Aldehyde dehydrogenase" evidence="7">
    <location>
        <begin position="27"/>
        <end position="490"/>
    </location>
</feature>
<organism evidence="8 9">
    <name type="scientific">Mycobacterium saskatchewanense</name>
    <dbReference type="NCBI Taxonomy" id="220927"/>
    <lineage>
        <taxon>Bacteria</taxon>
        <taxon>Bacillati</taxon>
        <taxon>Actinomycetota</taxon>
        <taxon>Actinomycetes</taxon>
        <taxon>Mycobacteriales</taxon>
        <taxon>Mycobacteriaceae</taxon>
        <taxon>Mycobacterium</taxon>
        <taxon>Mycobacterium simiae complex</taxon>
    </lineage>
</organism>
<dbReference type="RefSeq" id="WP_085254890.1">
    <property type="nucleotide sequence ID" value="NZ_AP022573.1"/>
</dbReference>
<dbReference type="InterPro" id="IPR015590">
    <property type="entry name" value="Aldehyde_DH_dom"/>
</dbReference>
<accession>A0AAJ3TW06</accession>
<dbReference type="PROSITE" id="PS00070">
    <property type="entry name" value="ALDEHYDE_DEHYDR_CYS"/>
    <property type="match status" value="1"/>
</dbReference>
<evidence type="ECO:0000313" key="9">
    <source>
        <dbReference type="Proteomes" id="UP000193387"/>
    </source>
</evidence>
<dbReference type="FunFam" id="3.40.605.10:FF:000007">
    <property type="entry name" value="NAD/NADP-dependent betaine aldehyde dehydrogenase"/>
    <property type="match status" value="1"/>
</dbReference>
<evidence type="ECO:0000256" key="5">
    <source>
        <dbReference type="PROSITE-ProRule" id="PRU10007"/>
    </source>
</evidence>
<gene>
    <name evidence="8" type="ORF">AWC23_08500</name>
</gene>
<dbReference type="Gene3D" id="3.40.309.10">
    <property type="entry name" value="Aldehyde Dehydrogenase, Chain A, domain 2"/>
    <property type="match status" value="1"/>
</dbReference>
<dbReference type="SUPFAM" id="SSF53720">
    <property type="entry name" value="ALDH-like"/>
    <property type="match status" value="1"/>
</dbReference>
<proteinExistence type="inferred from homology"/>
<dbReference type="AlphaFoldDB" id="A0AAJ3TW06"/>
<dbReference type="PANTHER" id="PTHR42804">
    <property type="entry name" value="ALDEHYDE DEHYDROGENASE"/>
    <property type="match status" value="1"/>
</dbReference>
<evidence type="ECO:0000256" key="2">
    <source>
        <dbReference type="ARBA" id="ARBA00023002"/>
    </source>
</evidence>
<dbReference type="GO" id="GO:0004029">
    <property type="term" value="F:aldehyde dehydrogenase (NAD+) activity"/>
    <property type="evidence" value="ECO:0007669"/>
    <property type="project" value="UniProtKB-EC"/>
</dbReference>
<comment type="caution">
    <text evidence="8">The sequence shown here is derived from an EMBL/GenBank/DDBJ whole genome shotgun (WGS) entry which is preliminary data.</text>
</comment>
<dbReference type="InterPro" id="IPR029510">
    <property type="entry name" value="Ald_DH_CS_GLU"/>
</dbReference>
<dbReference type="PANTHER" id="PTHR42804:SF1">
    <property type="entry name" value="ALDEHYDE DEHYDROGENASE-RELATED"/>
    <property type="match status" value="1"/>
</dbReference>
<comment type="similarity">
    <text evidence="1 6">Belongs to the aldehyde dehydrogenase family.</text>
</comment>